<dbReference type="Gene3D" id="3.30.420.10">
    <property type="entry name" value="Ribonuclease H-like superfamily/Ribonuclease H"/>
    <property type="match status" value="1"/>
</dbReference>
<dbReference type="EMBL" id="ML994790">
    <property type="protein sequence ID" value="KAF2174692.1"/>
    <property type="molecule type" value="Genomic_DNA"/>
</dbReference>
<sequence>METIATRNGISERTGRNWMAERRQYGSPIAVHRMRKLKAEDRGHKLGRPLKIPQKTLDEMCKSTNPMRWKPLKIQRRYWEISTSVRTLQRSLKRRKKRAGMYVASRRKHIKKANKAERVIYGENNWEKPLFGYWDQVYFTDEAHYNVTGYYQVPRVLREEGEQWALHMHSWVNYYEKGPLDFYSEEDPENNLLPTPKAPGKPRKKKKESNEAYAYRLIKWENNQPPEVELQITGAHMTQKYYTIKLLPTYIKALHNARVRDESKSYYLQEDGDPSHGIKTTYNTAYRTKDEN</sequence>
<dbReference type="AlphaFoldDB" id="A0A6A6D8U2"/>
<evidence type="ECO:0000256" key="1">
    <source>
        <dbReference type="SAM" id="MobiDB-lite"/>
    </source>
</evidence>
<keyword evidence="3" id="KW-1185">Reference proteome</keyword>
<proteinExistence type="predicted"/>
<protein>
    <submittedName>
        <fullName evidence="2">Uncharacterized protein</fullName>
    </submittedName>
</protein>
<feature type="region of interest" description="Disordered" evidence="1">
    <location>
        <begin position="268"/>
        <end position="292"/>
    </location>
</feature>
<organism evidence="2 3">
    <name type="scientific">Zopfia rhizophila CBS 207.26</name>
    <dbReference type="NCBI Taxonomy" id="1314779"/>
    <lineage>
        <taxon>Eukaryota</taxon>
        <taxon>Fungi</taxon>
        <taxon>Dikarya</taxon>
        <taxon>Ascomycota</taxon>
        <taxon>Pezizomycotina</taxon>
        <taxon>Dothideomycetes</taxon>
        <taxon>Dothideomycetes incertae sedis</taxon>
        <taxon>Zopfiaceae</taxon>
        <taxon>Zopfia</taxon>
    </lineage>
</organism>
<evidence type="ECO:0000313" key="2">
    <source>
        <dbReference type="EMBL" id="KAF2174692.1"/>
    </source>
</evidence>
<dbReference type="Proteomes" id="UP000800200">
    <property type="component" value="Unassembled WGS sequence"/>
</dbReference>
<evidence type="ECO:0000313" key="3">
    <source>
        <dbReference type="Proteomes" id="UP000800200"/>
    </source>
</evidence>
<accession>A0A6A6D8U2</accession>
<reference evidence="2" key="1">
    <citation type="journal article" date="2020" name="Stud. Mycol.">
        <title>101 Dothideomycetes genomes: a test case for predicting lifestyles and emergence of pathogens.</title>
        <authorList>
            <person name="Haridas S."/>
            <person name="Albert R."/>
            <person name="Binder M."/>
            <person name="Bloem J."/>
            <person name="Labutti K."/>
            <person name="Salamov A."/>
            <person name="Andreopoulos B."/>
            <person name="Baker S."/>
            <person name="Barry K."/>
            <person name="Bills G."/>
            <person name="Bluhm B."/>
            <person name="Cannon C."/>
            <person name="Castanera R."/>
            <person name="Culley D."/>
            <person name="Daum C."/>
            <person name="Ezra D."/>
            <person name="Gonzalez J."/>
            <person name="Henrissat B."/>
            <person name="Kuo A."/>
            <person name="Liang C."/>
            <person name="Lipzen A."/>
            <person name="Lutzoni F."/>
            <person name="Magnuson J."/>
            <person name="Mondo S."/>
            <person name="Nolan M."/>
            <person name="Ohm R."/>
            <person name="Pangilinan J."/>
            <person name="Park H.-J."/>
            <person name="Ramirez L."/>
            <person name="Alfaro M."/>
            <person name="Sun H."/>
            <person name="Tritt A."/>
            <person name="Yoshinaga Y."/>
            <person name="Zwiers L.-H."/>
            <person name="Turgeon B."/>
            <person name="Goodwin S."/>
            <person name="Spatafora J."/>
            <person name="Crous P."/>
            <person name="Grigoriev I."/>
        </authorList>
    </citation>
    <scope>NUCLEOTIDE SEQUENCE</scope>
    <source>
        <strain evidence="2">CBS 207.26</strain>
    </source>
</reference>
<dbReference type="InterPro" id="IPR036397">
    <property type="entry name" value="RNaseH_sf"/>
</dbReference>
<dbReference type="GO" id="GO:0003676">
    <property type="term" value="F:nucleic acid binding"/>
    <property type="evidence" value="ECO:0007669"/>
    <property type="project" value="InterPro"/>
</dbReference>
<gene>
    <name evidence="2" type="ORF">K469DRAFT_686002</name>
</gene>
<feature type="region of interest" description="Disordered" evidence="1">
    <location>
        <begin position="186"/>
        <end position="209"/>
    </location>
</feature>
<name>A0A6A6D8U2_9PEZI</name>
<dbReference type="OrthoDB" id="5410741at2759"/>